<feature type="compositionally biased region" description="Basic and acidic residues" evidence="1">
    <location>
        <begin position="51"/>
        <end position="68"/>
    </location>
</feature>
<dbReference type="Proteomes" id="UP000299084">
    <property type="component" value="Unassembled WGS sequence"/>
</dbReference>
<dbReference type="AlphaFoldDB" id="A0A5N4C0D2"/>
<reference evidence="2 3" key="1">
    <citation type="journal article" date="2019" name="Mol. Ecol. Resour.">
        <title>Improving Illumina assemblies with Hi-C and long reads: an example with the North African dromedary.</title>
        <authorList>
            <person name="Elbers J.P."/>
            <person name="Rogers M.F."/>
            <person name="Perelman P.L."/>
            <person name="Proskuryakova A.A."/>
            <person name="Serdyukova N.A."/>
            <person name="Johnson W.E."/>
            <person name="Horin P."/>
            <person name="Corander J."/>
            <person name="Murphy D."/>
            <person name="Burger P.A."/>
        </authorList>
    </citation>
    <scope>NUCLEOTIDE SEQUENCE [LARGE SCALE GENOMIC DNA]</scope>
    <source>
        <strain evidence="2">Drom800</strain>
        <tissue evidence="2">Blood</tissue>
    </source>
</reference>
<name>A0A5N4C0D2_CAMDR</name>
<dbReference type="EMBL" id="JWIN03000048">
    <property type="protein sequence ID" value="KAB1252318.1"/>
    <property type="molecule type" value="Genomic_DNA"/>
</dbReference>
<evidence type="ECO:0000313" key="2">
    <source>
        <dbReference type="EMBL" id="KAB1252318.1"/>
    </source>
</evidence>
<evidence type="ECO:0000313" key="3">
    <source>
        <dbReference type="Proteomes" id="UP000299084"/>
    </source>
</evidence>
<keyword evidence="3" id="KW-1185">Reference proteome</keyword>
<sequence length="75" mass="8290">MFHSPVPLTVRKAVRTAVPDHAELGVPAMAVNVWVFMSCSVLLPYRMVSHRPTEESGKEKESRVRSGEVRGAGAW</sequence>
<gene>
    <name evidence="2" type="ORF">Cadr_000031050</name>
</gene>
<organism evidence="2 3">
    <name type="scientific">Camelus dromedarius</name>
    <name type="common">Dromedary</name>
    <name type="synonym">Arabian camel</name>
    <dbReference type="NCBI Taxonomy" id="9838"/>
    <lineage>
        <taxon>Eukaryota</taxon>
        <taxon>Metazoa</taxon>
        <taxon>Chordata</taxon>
        <taxon>Craniata</taxon>
        <taxon>Vertebrata</taxon>
        <taxon>Euteleostomi</taxon>
        <taxon>Mammalia</taxon>
        <taxon>Eutheria</taxon>
        <taxon>Laurasiatheria</taxon>
        <taxon>Artiodactyla</taxon>
        <taxon>Tylopoda</taxon>
        <taxon>Camelidae</taxon>
        <taxon>Camelus</taxon>
    </lineage>
</organism>
<comment type="caution">
    <text evidence="2">The sequence shown here is derived from an EMBL/GenBank/DDBJ whole genome shotgun (WGS) entry which is preliminary data.</text>
</comment>
<protein>
    <submittedName>
        <fullName evidence="2">Uncharacterized protein</fullName>
    </submittedName>
</protein>
<proteinExistence type="predicted"/>
<feature type="region of interest" description="Disordered" evidence="1">
    <location>
        <begin position="50"/>
        <end position="75"/>
    </location>
</feature>
<evidence type="ECO:0000256" key="1">
    <source>
        <dbReference type="SAM" id="MobiDB-lite"/>
    </source>
</evidence>
<accession>A0A5N4C0D2</accession>